<dbReference type="GO" id="GO:0016747">
    <property type="term" value="F:acyltransferase activity, transferring groups other than amino-acyl groups"/>
    <property type="evidence" value="ECO:0007669"/>
    <property type="project" value="InterPro"/>
</dbReference>
<dbReference type="RefSeq" id="WP_092342151.1">
    <property type="nucleotide sequence ID" value="NZ_FNIB01000018.1"/>
</dbReference>
<name>A0A4R8UXD3_9MICO</name>
<evidence type="ECO:0000313" key="4">
    <source>
        <dbReference type="Proteomes" id="UP000199639"/>
    </source>
</evidence>
<dbReference type="STRING" id="1424659.SAMN05216368_11848"/>
<dbReference type="Proteomes" id="UP000199639">
    <property type="component" value="Unassembled WGS sequence"/>
</dbReference>
<dbReference type="Pfam" id="PF13302">
    <property type="entry name" value="Acetyltransf_3"/>
    <property type="match status" value="1"/>
</dbReference>
<reference evidence="2 4" key="1">
    <citation type="submission" date="2016-10" db="EMBL/GenBank/DDBJ databases">
        <authorList>
            <person name="Varghese N."/>
            <person name="Submissions S."/>
        </authorList>
    </citation>
    <scope>NUCLEOTIDE SEQUENCE [LARGE SCALE GENOMIC DNA]</scope>
    <source>
        <strain evidence="2 4">CGMCC 1.11215</strain>
    </source>
</reference>
<evidence type="ECO:0000313" key="3">
    <source>
        <dbReference type="EMBL" id="TFB72895.1"/>
    </source>
</evidence>
<organism evidence="2 4">
    <name type="scientific">Cryobacterium flavum</name>
    <dbReference type="NCBI Taxonomy" id="1424659"/>
    <lineage>
        <taxon>Bacteria</taxon>
        <taxon>Bacillati</taxon>
        <taxon>Actinomycetota</taxon>
        <taxon>Actinomycetes</taxon>
        <taxon>Micrococcales</taxon>
        <taxon>Microbacteriaceae</taxon>
        <taxon>Cryobacterium</taxon>
    </lineage>
</organism>
<accession>A0A4R8UXD3</accession>
<dbReference type="Gene3D" id="3.40.630.30">
    <property type="match status" value="1"/>
</dbReference>
<dbReference type="InterPro" id="IPR000182">
    <property type="entry name" value="GNAT_dom"/>
</dbReference>
<feature type="domain" description="N-acetyltransferase" evidence="1">
    <location>
        <begin position="3"/>
        <end position="159"/>
    </location>
</feature>
<dbReference type="AlphaFoldDB" id="A0A4R8UXD3"/>
<keyword evidence="2" id="KW-0808">Transferase</keyword>
<dbReference type="PROSITE" id="PS51186">
    <property type="entry name" value="GNAT"/>
    <property type="match status" value="1"/>
</dbReference>
<dbReference type="InterPro" id="IPR016181">
    <property type="entry name" value="Acyl_CoA_acyltransferase"/>
</dbReference>
<proteinExistence type="predicted"/>
<sequence length="175" mass="19524">MEIDLVPMNLPGDRDELIRFLTGNDFPFHGGGRLTIGEVEDRISGGRFEGPDHAGFWINVDTLGRVGYAVLDDLTDGAPLFDLRLAAKYRRRSLGSPVLNALTTHVFSSMPEVNRFEGNTRSDNIAMRRTFVRAGFIQEACYRDGWPVAGRVPMASFGYAILRRDWESGTTTPLE</sequence>
<gene>
    <name evidence="3" type="ORF">E3O21_17475</name>
    <name evidence="2" type="ORF">SAMN05216368_11848</name>
</gene>
<keyword evidence="5" id="KW-1185">Reference proteome</keyword>
<dbReference type="Proteomes" id="UP000298252">
    <property type="component" value="Unassembled WGS sequence"/>
</dbReference>
<reference evidence="3 5" key="2">
    <citation type="submission" date="2019-03" db="EMBL/GenBank/DDBJ databases">
        <title>Genomics of glacier-inhabiting Cryobacterium strains.</title>
        <authorList>
            <person name="Liu Q."/>
            <person name="Xin Y.-H."/>
        </authorList>
    </citation>
    <scope>NUCLEOTIDE SEQUENCE [LARGE SCALE GENOMIC DNA]</scope>
    <source>
        <strain evidence="3 5">Hh8</strain>
    </source>
</reference>
<evidence type="ECO:0000259" key="1">
    <source>
        <dbReference type="PROSITE" id="PS51186"/>
    </source>
</evidence>
<evidence type="ECO:0000313" key="2">
    <source>
        <dbReference type="EMBL" id="SDO44359.1"/>
    </source>
</evidence>
<protein>
    <submittedName>
        <fullName evidence="2">Acetyltransferase (GNAT) domain-containing protein</fullName>
    </submittedName>
    <submittedName>
        <fullName evidence="3">N-acetyltransferase</fullName>
    </submittedName>
</protein>
<evidence type="ECO:0000313" key="5">
    <source>
        <dbReference type="Proteomes" id="UP000298252"/>
    </source>
</evidence>
<dbReference type="EMBL" id="FNIB01000018">
    <property type="protein sequence ID" value="SDO44359.1"/>
    <property type="molecule type" value="Genomic_DNA"/>
</dbReference>
<dbReference type="SUPFAM" id="SSF55729">
    <property type="entry name" value="Acyl-CoA N-acyltransferases (Nat)"/>
    <property type="match status" value="1"/>
</dbReference>
<dbReference type="EMBL" id="SOFD01000041">
    <property type="protein sequence ID" value="TFB72895.1"/>
    <property type="molecule type" value="Genomic_DNA"/>
</dbReference>